<comment type="caution">
    <text evidence="3">The sequence shown here is derived from an EMBL/GenBank/DDBJ whole genome shotgun (WGS) entry which is preliminary data.</text>
</comment>
<evidence type="ECO:0000256" key="1">
    <source>
        <dbReference type="SAM" id="SignalP"/>
    </source>
</evidence>
<protein>
    <recommendedName>
        <fullName evidence="2">Lipocalin-like domain-containing protein</fullName>
    </recommendedName>
</protein>
<evidence type="ECO:0000313" key="3">
    <source>
        <dbReference type="EMBL" id="GET46356.1"/>
    </source>
</evidence>
<evidence type="ECO:0000259" key="2">
    <source>
        <dbReference type="Pfam" id="PF13648"/>
    </source>
</evidence>
<dbReference type="PROSITE" id="PS51257">
    <property type="entry name" value="PROKAR_LIPOPROTEIN"/>
    <property type="match status" value="1"/>
</dbReference>
<proteinExistence type="predicted"/>
<evidence type="ECO:0000313" key="4">
    <source>
        <dbReference type="Proteomes" id="UP000398217"/>
    </source>
</evidence>
<feature type="domain" description="Lipocalin-like" evidence="2">
    <location>
        <begin position="29"/>
        <end position="103"/>
    </location>
</feature>
<dbReference type="RefSeq" id="WP_155284989.1">
    <property type="nucleotide sequence ID" value="NZ_BLBC01000009.1"/>
</dbReference>
<gene>
    <name evidence="3" type="ORF">RCZ01_16580</name>
</gene>
<reference evidence="4" key="1">
    <citation type="journal article" date="2020" name="Int. J. Syst. Evol. Microbiol.">
        <title>Capnocytophaga felis sp. nov. isolated from the feline oral cavity.</title>
        <authorList>
            <person name="Suzuki M."/>
            <person name="Umeda K."/>
            <person name="Kimura M."/>
            <person name="Imaoka K."/>
            <person name="Morikawa S."/>
            <person name="Maeda K."/>
        </authorList>
    </citation>
    <scope>NUCLEOTIDE SEQUENCE [LARGE SCALE GENOMIC DNA]</scope>
    <source>
        <strain evidence="4">KC07070</strain>
    </source>
</reference>
<feature type="chain" id="PRO_5024298249" description="Lipocalin-like domain-containing protein" evidence="1">
    <location>
        <begin position="19"/>
        <end position="130"/>
    </location>
</feature>
<feature type="signal peptide" evidence="1">
    <location>
        <begin position="1"/>
        <end position="18"/>
    </location>
</feature>
<dbReference type="OrthoDB" id="1150182at2"/>
<sequence>MKKILTLLVMVFLSFSCAKGKFNDTKKVKGVWMLESSSNQFEPNVTLSDCEKKTFYKFDDDSVFLSHSFIKEGNCETIKSKNSSYKVEDNQVYINDDQYLSISVEGDKLTTRTTTERGIDPVVHIYRKVK</sequence>
<dbReference type="AlphaFoldDB" id="A0A5M4BB78"/>
<organism evidence="3 4">
    <name type="scientific">Capnocytophaga felis</name>
    <dbReference type="NCBI Taxonomy" id="2267611"/>
    <lineage>
        <taxon>Bacteria</taxon>
        <taxon>Pseudomonadati</taxon>
        <taxon>Bacteroidota</taxon>
        <taxon>Flavobacteriia</taxon>
        <taxon>Flavobacteriales</taxon>
        <taxon>Flavobacteriaceae</taxon>
        <taxon>Capnocytophaga</taxon>
    </lineage>
</organism>
<dbReference type="Proteomes" id="UP000398217">
    <property type="component" value="Unassembled WGS sequence"/>
</dbReference>
<dbReference type="EMBL" id="BLBC01000009">
    <property type="protein sequence ID" value="GET46356.1"/>
    <property type="molecule type" value="Genomic_DNA"/>
</dbReference>
<name>A0A5M4BB78_9FLAO</name>
<accession>A0A5M4BB78</accession>
<keyword evidence="4" id="KW-1185">Reference proteome</keyword>
<dbReference type="Pfam" id="PF13648">
    <property type="entry name" value="Lipocalin_4"/>
    <property type="match status" value="1"/>
</dbReference>
<dbReference type="InterPro" id="IPR024311">
    <property type="entry name" value="Lipocalin-like"/>
</dbReference>
<keyword evidence="1" id="KW-0732">Signal</keyword>